<evidence type="ECO:0000256" key="3">
    <source>
        <dbReference type="ARBA" id="ARBA00022605"/>
    </source>
</evidence>
<evidence type="ECO:0000256" key="1">
    <source>
        <dbReference type="ARBA" id="ARBA00005047"/>
    </source>
</evidence>
<reference evidence="8" key="2">
    <citation type="submission" date="2021-04" db="EMBL/GenBank/DDBJ databases">
        <authorList>
            <person name="Gilroy R."/>
        </authorList>
    </citation>
    <scope>NUCLEOTIDE SEQUENCE</scope>
    <source>
        <strain evidence="8">ChiBcec2-3848</strain>
    </source>
</reference>
<dbReference type="FunFam" id="3.30.230.40:FF:000003">
    <property type="entry name" value="Imidazoleglycerol-phosphate dehydratase HisB"/>
    <property type="match status" value="1"/>
</dbReference>
<dbReference type="Proteomes" id="UP000823886">
    <property type="component" value="Unassembled WGS sequence"/>
</dbReference>
<dbReference type="EC" id="4.2.1.19" evidence="6 7"/>
<dbReference type="AlphaFoldDB" id="A0A9D2TBD5"/>
<dbReference type="HAMAP" id="MF_00076">
    <property type="entry name" value="HisB"/>
    <property type="match status" value="1"/>
</dbReference>
<keyword evidence="3 6" id="KW-0028">Amino-acid biosynthesis</keyword>
<organism evidence="8 9">
    <name type="scientific">Candidatus Blautia merdavium</name>
    <dbReference type="NCBI Taxonomy" id="2838494"/>
    <lineage>
        <taxon>Bacteria</taxon>
        <taxon>Bacillati</taxon>
        <taxon>Bacillota</taxon>
        <taxon>Clostridia</taxon>
        <taxon>Lachnospirales</taxon>
        <taxon>Lachnospiraceae</taxon>
        <taxon>Blautia</taxon>
    </lineage>
</organism>
<comment type="subcellular location">
    <subcellularLocation>
        <location evidence="6 7">Cytoplasm</location>
    </subcellularLocation>
</comment>
<dbReference type="GO" id="GO:0005737">
    <property type="term" value="C:cytoplasm"/>
    <property type="evidence" value="ECO:0007669"/>
    <property type="project" value="UniProtKB-SubCell"/>
</dbReference>
<dbReference type="Pfam" id="PF00475">
    <property type="entry name" value="IGPD"/>
    <property type="match status" value="1"/>
</dbReference>
<dbReference type="PANTHER" id="PTHR23133">
    <property type="entry name" value="IMIDAZOLEGLYCEROL-PHOSPHATE DEHYDRATASE HIS7"/>
    <property type="match status" value="1"/>
</dbReference>
<evidence type="ECO:0000256" key="6">
    <source>
        <dbReference type="HAMAP-Rule" id="MF_00076"/>
    </source>
</evidence>
<keyword evidence="4 6" id="KW-0368">Histidine biosynthesis</keyword>
<keyword evidence="6" id="KW-0963">Cytoplasm</keyword>
<comment type="similarity">
    <text evidence="6 7">Belongs to the imidazoleglycerol-phosphate dehydratase family.</text>
</comment>
<evidence type="ECO:0000256" key="5">
    <source>
        <dbReference type="ARBA" id="ARBA00023239"/>
    </source>
</evidence>
<dbReference type="PROSITE" id="PS00955">
    <property type="entry name" value="IGP_DEHYDRATASE_2"/>
    <property type="match status" value="1"/>
</dbReference>
<comment type="pathway">
    <text evidence="1 6 7">Amino-acid biosynthesis; L-histidine biosynthesis; L-histidine from 5-phospho-alpha-D-ribose 1-diphosphate: step 6/9.</text>
</comment>
<dbReference type="FunFam" id="3.30.230.40:FF:000001">
    <property type="entry name" value="Imidazoleglycerol-phosphate dehydratase HisB"/>
    <property type="match status" value="1"/>
</dbReference>
<sequence>MRTSQIERNTKETQISLFLNLDGEGTFVGSCGVGFMDHMLHAFCVHGGFDLKLQMTGDLEVDCHHSIEDLGIVLGKAFSQALGDKKGIVRYGSFFVPMDESLAFCSLDISGRPFLVFQAEFDNERVGTLDCCMVKEFFRAFAFHSGMTLHLKVEYGENDHHKIEGLFKAAAHALKEAAAQNQDGRLLSSKGMLE</sequence>
<proteinExistence type="inferred from homology"/>
<dbReference type="GO" id="GO:0004424">
    <property type="term" value="F:imidazoleglycerol-phosphate dehydratase activity"/>
    <property type="evidence" value="ECO:0007669"/>
    <property type="project" value="UniProtKB-UniRule"/>
</dbReference>
<keyword evidence="5 6" id="KW-0456">Lyase</keyword>
<dbReference type="Gene3D" id="3.30.230.40">
    <property type="entry name" value="Imidazole glycerol phosphate dehydratase, domain 1"/>
    <property type="match status" value="2"/>
</dbReference>
<evidence type="ECO:0000256" key="7">
    <source>
        <dbReference type="RuleBase" id="RU000599"/>
    </source>
</evidence>
<protein>
    <recommendedName>
        <fullName evidence="2 6">Imidazoleglycerol-phosphate dehydratase</fullName>
        <shortName evidence="6">IGPD</shortName>
        <ecNumber evidence="6 7">4.2.1.19</ecNumber>
    </recommendedName>
</protein>
<comment type="catalytic activity">
    <reaction evidence="6 7">
        <text>D-erythro-1-(imidazol-4-yl)glycerol 3-phosphate = 3-(imidazol-4-yl)-2-oxopropyl phosphate + H2O</text>
        <dbReference type="Rhea" id="RHEA:11040"/>
        <dbReference type="ChEBI" id="CHEBI:15377"/>
        <dbReference type="ChEBI" id="CHEBI:57766"/>
        <dbReference type="ChEBI" id="CHEBI:58278"/>
        <dbReference type="EC" id="4.2.1.19"/>
    </reaction>
</comment>
<evidence type="ECO:0000313" key="9">
    <source>
        <dbReference type="Proteomes" id="UP000823886"/>
    </source>
</evidence>
<evidence type="ECO:0000256" key="4">
    <source>
        <dbReference type="ARBA" id="ARBA00023102"/>
    </source>
</evidence>
<evidence type="ECO:0000313" key="8">
    <source>
        <dbReference type="EMBL" id="HJC63669.1"/>
    </source>
</evidence>
<dbReference type="GO" id="GO:0000105">
    <property type="term" value="P:L-histidine biosynthetic process"/>
    <property type="evidence" value="ECO:0007669"/>
    <property type="project" value="UniProtKB-UniRule"/>
</dbReference>
<dbReference type="EMBL" id="DWVZ01000113">
    <property type="protein sequence ID" value="HJC63669.1"/>
    <property type="molecule type" value="Genomic_DNA"/>
</dbReference>
<dbReference type="InterPro" id="IPR000807">
    <property type="entry name" value="ImidazoleglycerolP_deHydtase"/>
</dbReference>
<dbReference type="PROSITE" id="PS00954">
    <property type="entry name" value="IGP_DEHYDRATASE_1"/>
    <property type="match status" value="1"/>
</dbReference>
<dbReference type="SUPFAM" id="SSF54211">
    <property type="entry name" value="Ribosomal protein S5 domain 2-like"/>
    <property type="match status" value="2"/>
</dbReference>
<dbReference type="InterPro" id="IPR020565">
    <property type="entry name" value="ImidazoleglycerP_deHydtase_CS"/>
</dbReference>
<dbReference type="InterPro" id="IPR020568">
    <property type="entry name" value="Ribosomal_Su5_D2-typ_SF"/>
</dbReference>
<dbReference type="NCBIfam" id="NF002111">
    <property type="entry name" value="PRK00951.2-1"/>
    <property type="match status" value="1"/>
</dbReference>
<reference evidence="8" key="1">
    <citation type="journal article" date="2021" name="PeerJ">
        <title>Extensive microbial diversity within the chicken gut microbiome revealed by metagenomics and culture.</title>
        <authorList>
            <person name="Gilroy R."/>
            <person name="Ravi A."/>
            <person name="Getino M."/>
            <person name="Pursley I."/>
            <person name="Horton D.L."/>
            <person name="Alikhan N.F."/>
            <person name="Baker D."/>
            <person name="Gharbi K."/>
            <person name="Hall N."/>
            <person name="Watson M."/>
            <person name="Adriaenssens E.M."/>
            <person name="Foster-Nyarko E."/>
            <person name="Jarju S."/>
            <person name="Secka A."/>
            <person name="Antonio M."/>
            <person name="Oren A."/>
            <person name="Chaudhuri R.R."/>
            <person name="La Ragione R."/>
            <person name="Hildebrand F."/>
            <person name="Pallen M.J."/>
        </authorList>
    </citation>
    <scope>NUCLEOTIDE SEQUENCE</scope>
    <source>
        <strain evidence="8">ChiBcec2-3848</strain>
    </source>
</reference>
<dbReference type="CDD" id="cd07914">
    <property type="entry name" value="IGPD"/>
    <property type="match status" value="1"/>
</dbReference>
<name>A0A9D2TBD5_9FIRM</name>
<comment type="caution">
    <text evidence="8">The sequence shown here is derived from an EMBL/GenBank/DDBJ whole genome shotgun (WGS) entry which is preliminary data.</text>
</comment>
<dbReference type="InterPro" id="IPR038494">
    <property type="entry name" value="IGPD_sf"/>
</dbReference>
<evidence type="ECO:0000256" key="2">
    <source>
        <dbReference type="ARBA" id="ARBA00016664"/>
    </source>
</evidence>
<dbReference type="NCBIfam" id="NF002114">
    <property type="entry name" value="PRK00951.2-4"/>
    <property type="match status" value="1"/>
</dbReference>
<dbReference type="PANTHER" id="PTHR23133:SF2">
    <property type="entry name" value="IMIDAZOLEGLYCEROL-PHOSPHATE DEHYDRATASE"/>
    <property type="match status" value="1"/>
</dbReference>
<gene>
    <name evidence="6 8" type="primary">hisB</name>
    <name evidence="8" type="ORF">H9753_08640</name>
</gene>
<accession>A0A9D2TBD5</accession>